<dbReference type="PANTHER" id="PTHR32552">
    <property type="entry name" value="FERRICHROME IRON RECEPTOR-RELATED"/>
    <property type="match status" value="1"/>
</dbReference>
<evidence type="ECO:0000256" key="5">
    <source>
        <dbReference type="ARBA" id="ARBA00022692"/>
    </source>
</evidence>
<comment type="similarity">
    <text evidence="11 12">Belongs to the TonB-dependent receptor family.</text>
</comment>
<keyword evidence="10 11" id="KW-0998">Cell outer membrane</keyword>
<feature type="domain" description="TonB-dependent receptor-like beta-barrel" evidence="13">
    <location>
        <begin position="267"/>
        <end position="703"/>
    </location>
</feature>
<dbReference type="SUPFAM" id="SSF56935">
    <property type="entry name" value="Porins"/>
    <property type="match status" value="1"/>
</dbReference>
<evidence type="ECO:0000256" key="6">
    <source>
        <dbReference type="ARBA" id="ARBA00023004"/>
    </source>
</evidence>
<evidence type="ECO:0000313" key="15">
    <source>
        <dbReference type="EMBL" id="QUT07738.1"/>
    </source>
</evidence>
<keyword evidence="7" id="KW-0406">Ion transport</keyword>
<dbReference type="Pfam" id="PF00593">
    <property type="entry name" value="TonB_dep_Rec_b-barrel"/>
    <property type="match status" value="1"/>
</dbReference>
<evidence type="ECO:0000256" key="3">
    <source>
        <dbReference type="ARBA" id="ARBA00022452"/>
    </source>
</evidence>
<dbReference type="PANTHER" id="PTHR32552:SF81">
    <property type="entry name" value="TONB-DEPENDENT OUTER MEMBRANE RECEPTOR"/>
    <property type="match status" value="1"/>
</dbReference>
<keyword evidence="6" id="KW-0408">Iron</keyword>
<keyword evidence="9 11" id="KW-0472">Membrane</keyword>
<dbReference type="PROSITE" id="PS52016">
    <property type="entry name" value="TONB_DEPENDENT_REC_3"/>
    <property type="match status" value="1"/>
</dbReference>
<dbReference type="GO" id="GO:0009279">
    <property type="term" value="C:cell outer membrane"/>
    <property type="evidence" value="ECO:0007669"/>
    <property type="project" value="UniProtKB-SubCell"/>
</dbReference>
<evidence type="ECO:0000256" key="9">
    <source>
        <dbReference type="ARBA" id="ARBA00023136"/>
    </source>
</evidence>
<dbReference type="InterPro" id="IPR036942">
    <property type="entry name" value="Beta-barrel_TonB_sf"/>
</dbReference>
<dbReference type="Gene3D" id="2.40.170.20">
    <property type="entry name" value="TonB-dependent receptor, beta-barrel domain"/>
    <property type="match status" value="1"/>
</dbReference>
<evidence type="ECO:0000256" key="1">
    <source>
        <dbReference type="ARBA" id="ARBA00004571"/>
    </source>
</evidence>
<evidence type="ECO:0000256" key="4">
    <source>
        <dbReference type="ARBA" id="ARBA00022496"/>
    </source>
</evidence>
<feature type="domain" description="TonB-dependent receptor plug" evidence="14">
    <location>
        <begin position="43"/>
        <end position="149"/>
    </location>
</feature>
<evidence type="ECO:0000256" key="2">
    <source>
        <dbReference type="ARBA" id="ARBA00022448"/>
    </source>
</evidence>
<organism evidence="15 16">
    <name type="scientific">Sphingobium phenoxybenzoativorans</name>
    <dbReference type="NCBI Taxonomy" id="1592790"/>
    <lineage>
        <taxon>Bacteria</taxon>
        <taxon>Pseudomonadati</taxon>
        <taxon>Pseudomonadota</taxon>
        <taxon>Alphaproteobacteria</taxon>
        <taxon>Sphingomonadales</taxon>
        <taxon>Sphingomonadaceae</taxon>
        <taxon>Sphingobium</taxon>
    </lineage>
</organism>
<dbReference type="AlphaFoldDB" id="A0A975Q3R9"/>
<protein>
    <submittedName>
        <fullName evidence="15">TonB-dependent receptor</fullName>
    </submittedName>
</protein>
<dbReference type="KEGG" id="spph:KFK14_10345"/>
<evidence type="ECO:0000256" key="10">
    <source>
        <dbReference type="ARBA" id="ARBA00023237"/>
    </source>
</evidence>
<keyword evidence="4" id="KW-0410">Iron transport</keyword>
<evidence type="ECO:0000313" key="16">
    <source>
        <dbReference type="Proteomes" id="UP000681425"/>
    </source>
</evidence>
<keyword evidence="3 11" id="KW-1134">Transmembrane beta strand</keyword>
<dbReference type="InterPro" id="IPR000531">
    <property type="entry name" value="Beta-barrel_TonB"/>
</dbReference>
<dbReference type="InterPro" id="IPR012910">
    <property type="entry name" value="Plug_dom"/>
</dbReference>
<dbReference type="Proteomes" id="UP000681425">
    <property type="component" value="Chromosome"/>
</dbReference>
<proteinExistence type="inferred from homology"/>
<dbReference type="EMBL" id="CP073910">
    <property type="protein sequence ID" value="QUT07738.1"/>
    <property type="molecule type" value="Genomic_DNA"/>
</dbReference>
<evidence type="ECO:0000259" key="14">
    <source>
        <dbReference type="Pfam" id="PF07715"/>
    </source>
</evidence>
<evidence type="ECO:0000256" key="11">
    <source>
        <dbReference type="PROSITE-ProRule" id="PRU01360"/>
    </source>
</evidence>
<name>A0A975Q3R9_9SPHN</name>
<evidence type="ECO:0000256" key="12">
    <source>
        <dbReference type="RuleBase" id="RU003357"/>
    </source>
</evidence>
<keyword evidence="5 11" id="KW-0812">Transmembrane</keyword>
<comment type="subcellular location">
    <subcellularLocation>
        <location evidence="1 11">Cell outer membrane</location>
        <topology evidence="1 11">Multi-pass membrane protein</topology>
    </subcellularLocation>
</comment>
<evidence type="ECO:0000259" key="13">
    <source>
        <dbReference type="Pfam" id="PF00593"/>
    </source>
</evidence>
<reference evidence="15" key="1">
    <citation type="submission" date="2021-04" db="EMBL/GenBank/DDBJ databases">
        <title>Isolation of p-tert-butylphenol degrading bacteria Sphingobium phenoxybenzoativorans Tas13 from active sludge.</title>
        <authorList>
            <person name="Li Y."/>
        </authorList>
    </citation>
    <scope>NUCLEOTIDE SEQUENCE</scope>
    <source>
        <strain evidence="15">Tas13</strain>
    </source>
</reference>
<keyword evidence="15" id="KW-0675">Receptor</keyword>
<accession>A0A975Q3R9</accession>
<evidence type="ECO:0000256" key="8">
    <source>
        <dbReference type="ARBA" id="ARBA00023077"/>
    </source>
</evidence>
<dbReference type="InterPro" id="IPR039426">
    <property type="entry name" value="TonB-dep_rcpt-like"/>
</dbReference>
<keyword evidence="2 11" id="KW-0813">Transport</keyword>
<dbReference type="GO" id="GO:0006826">
    <property type="term" value="P:iron ion transport"/>
    <property type="evidence" value="ECO:0007669"/>
    <property type="project" value="UniProtKB-KW"/>
</dbReference>
<sequence length="741" mass="80587">MAMLSAAAANAQEAGVAPQDAAADQGAKIEDIVVTAQRQVSSVQQTPLSITAIGGDMLKDRGIANLDALTRAIPNVSFSRIGGDGRIFIRGIGIEGLDASTDPRVAVYTDDVINARSQAALASLFDINRIEVLRGPQGTLYGRNATAGAVNIISNDPTDSLEGYASLTAGNYNLIRAEGAISGPLSDTVSARLAFQTNDRDGFGKNIVTGNPVDNERSRAVRAKLRFEPTDKFHMTLTGDYRWEKDASGGYAYVRPNPFLADVNVAKGFAHAASRRDRGGLDQRLFMENYGLTANATLNLADDVDLTSVTGYRHLDQVSAGNGGDDSTAVSTAIDLNTKSDHWSQELRLSLKKGPVDLVLGGFYFHEKNSFSLNAGVSPLFFGGTNSPIYQSFGQGGTQKTDAYAAFAQATIHVTDKLGIDLGARYSHEKRDISRYNQLDFVNLYRLNAPRVVGCVAPPITGFVFGVTSCSSSGVDGASWSSFDPKATIHYQFSDRVMAYATYSRGFKSGGFDFTQLKPAFNPERLTNYEAGIKADMFDRRLRVNLSGFYYDYSNLQITIVNLEPPTPGPVTINAAKARLYGAEAEITAVPVDDLRLSFNLAWLHSEYLELFDTNIYTGQVENLAGNQLTSAPKYKLVGEAGYTFHAGFADITPRAELSWTSRVQFSQFNYDFQSQPSRWELNLYLDIVRKNDWTISAYGRNVTNKLYFLTNVPDSTWSGAAMLGQAAPPATYGLSVTKQF</sequence>
<evidence type="ECO:0000256" key="7">
    <source>
        <dbReference type="ARBA" id="ARBA00023065"/>
    </source>
</evidence>
<keyword evidence="16" id="KW-1185">Reference proteome</keyword>
<keyword evidence="8 12" id="KW-0798">TonB box</keyword>
<dbReference type="Pfam" id="PF07715">
    <property type="entry name" value="Plug"/>
    <property type="match status" value="1"/>
</dbReference>
<dbReference type="CDD" id="cd01347">
    <property type="entry name" value="ligand_gated_channel"/>
    <property type="match status" value="1"/>
</dbReference>
<gene>
    <name evidence="15" type="ORF">KFK14_10345</name>
</gene>